<accession>A0A2R8BMY0</accession>
<dbReference type="SUPFAM" id="SSF56752">
    <property type="entry name" value="D-aminoacid aminotransferase-like PLP-dependent enzymes"/>
    <property type="match status" value="1"/>
</dbReference>
<evidence type="ECO:0000313" key="2">
    <source>
        <dbReference type="Proteomes" id="UP000244924"/>
    </source>
</evidence>
<proteinExistence type="predicted"/>
<dbReference type="InterPro" id="IPR043132">
    <property type="entry name" value="BCAT-like_C"/>
</dbReference>
<dbReference type="InterPro" id="IPR036038">
    <property type="entry name" value="Aminotransferase-like"/>
</dbReference>
<evidence type="ECO:0000313" key="1">
    <source>
        <dbReference type="EMBL" id="SPH24710.1"/>
    </source>
</evidence>
<sequence length="77" mass="8502">MMEVECIAQDMSPDQLRQADKVFITSIAGGAMPVTRIDGEPIWTGTPGSITKKVTERYGRMYAEGQYRIIVDHPATA</sequence>
<dbReference type="Gene3D" id="3.20.10.10">
    <property type="entry name" value="D-amino Acid Aminotransferase, subunit A, domain 2"/>
    <property type="match status" value="1"/>
</dbReference>
<protein>
    <recommendedName>
        <fullName evidence="3">Branched-chain amino acid aminotransferase</fullName>
    </recommendedName>
</protein>
<dbReference type="Proteomes" id="UP000244924">
    <property type="component" value="Unassembled WGS sequence"/>
</dbReference>
<keyword evidence="2" id="KW-1185">Reference proteome</keyword>
<dbReference type="GO" id="GO:0003824">
    <property type="term" value="F:catalytic activity"/>
    <property type="evidence" value="ECO:0007669"/>
    <property type="project" value="InterPro"/>
</dbReference>
<organism evidence="1 2">
    <name type="scientific">Albidovulum aquaemixtae</name>
    <dbReference type="NCBI Taxonomy" id="1542388"/>
    <lineage>
        <taxon>Bacteria</taxon>
        <taxon>Pseudomonadati</taxon>
        <taxon>Pseudomonadota</taxon>
        <taxon>Alphaproteobacteria</taxon>
        <taxon>Rhodobacterales</taxon>
        <taxon>Paracoccaceae</taxon>
        <taxon>Albidovulum</taxon>
    </lineage>
</organism>
<evidence type="ECO:0008006" key="3">
    <source>
        <dbReference type="Google" id="ProtNLM"/>
    </source>
</evidence>
<name>A0A2R8BMY0_9RHOB</name>
<gene>
    <name evidence="1" type="ORF">DEA8626_03748</name>
</gene>
<dbReference type="AlphaFoldDB" id="A0A2R8BMY0"/>
<dbReference type="EMBL" id="OMOQ01000004">
    <property type="protein sequence ID" value="SPH24710.1"/>
    <property type="molecule type" value="Genomic_DNA"/>
</dbReference>
<reference evidence="1 2" key="1">
    <citation type="submission" date="2018-03" db="EMBL/GenBank/DDBJ databases">
        <authorList>
            <person name="Keele B.F."/>
        </authorList>
    </citation>
    <scope>NUCLEOTIDE SEQUENCE [LARGE SCALE GENOMIC DNA]</scope>
    <source>
        <strain evidence="1 2">CECT 8626</strain>
    </source>
</reference>